<evidence type="ECO:0000256" key="1">
    <source>
        <dbReference type="SAM" id="Phobius"/>
    </source>
</evidence>
<keyword evidence="1" id="KW-0472">Membrane</keyword>
<organism evidence="2 3">
    <name type="scientific">Candidatus Kaiserbacteria bacterium RIFCSPLOWO2_01_FULL_52_12b</name>
    <dbReference type="NCBI Taxonomy" id="1798509"/>
    <lineage>
        <taxon>Bacteria</taxon>
        <taxon>Candidatus Kaiseribacteriota</taxon>
    </lineage>
</organism>
<keyword evidence="1" id="KW-0812">Transmembrane</keyword>
<keyword evidence="1" id="KW-1133">Transmembrane helix</keyword>
<proteinExistence type="predicted"/>
<dbReference type="Proteomes" id="UP000178811">
    <property type="component" value="Unassembled WGS sequence"/>
</dbReference>
<sequence length="65" mass="7566">MADLLHLIFWVFVFILGLSFFGISIQAIVNSPAGQENFAYLADLLSQTWQWFTNLGQYFTNFNVW</sequence>
<gene>
    <name evidence="2" type="ORF">A3A36_00120</name>
</gene>
<reference evidence="2 3" key="1">
    <citation type="journal article" date="2016" name="Nat. Commun.">
        <title>Thousands of microbial genomes shed light on interconnected biogeochemical processes in an aquifer system.</title>
        <authorList>
            <person name="Anantharaman K."/>
            <person name="Brown C.T."/>
            <person name="Hug L.A."/>
            <person name="Sharon I."/>
            <person name="Castelle C.J."/>
            <person name="Probst A.J."/>
            <person name="Thomas B.C."/>
            <person name="Singh A."/>
            <person name="Wilkins M.J."/>
            <person name="Karaoz U."/>
            <person name="Brodie E.L."/>
            <person name="Williams K.H."/>
            <person name="Hubbard S.S."/>
            <person name="Banfield J.F."/>
        </authorList>
    </citation>
    <scope>NUCLEOTIDE SEQUENCE [LARGE SCALE GENOMIC DNA]</scope>
</reference>
<evidence type="ECO:0000313" key="3">
    <source>
        <dbReference type="Proteomes" id="UP000178811"/>
    </source>
</evidence>
<dbReference type="EMBL" id="MFLW01000018">
    <property type="protein sequence ID" value="OGG78254.1"/>
    <property type="molecule type" value="Genomic_DNA"/>
</dbReference>
<evidence type="ECO:0000313" key="2">
    <source>
        <dbReference type="EMBL" id="OGG78254.1"/>
    </source>
</evidence>
<accession>A0A1F6EXA5</accession>
<dbReference type="AlphaFoldDB" id="A0A1F6EXA5"/>
<feature type="transmembrane region" description="Helical" evidence="1">
    <location>
        <begin position="7"/>
        <end position="29"/>
    </location>
</feature>
<protein>
    <submittedName>
        <fullName evidence="2">Uncharacterized protein</fullName>
    </submittedName>
</protein>
<comment type="caution">
    <text evidence="2">The sequence shown here is derived from an EMBL/GenBank/DDBJ whole genome shotgun (WGS) entry which is preliminary data.</text>
</comment>
<name>A0A1F6EXA5_9BACT</name>